<organism evidence="2 3">
    <name type="scientific">Parathalassolituus penaei</name>
    <dbReference type="NCBI Taxonomy" id="2997323"/>
    <lineage>
        <taxon>Bacteria</taxon>
        <taxon>Pseudomonadati</taxon>
        <taxon>Pseudomonadota</taxon>
        <taxon>Gammaproteobacteria</taxon>
        <taxon>Oceanospirillales</taxon>
        <taxon>Oceanospirillaceae</taxon>
        <taxon>Parathalassolituus</taxon>
    </lineage>
</organism>
<keyword evidence="1" id="KW-0472">Membrane</keyword>
<keyword evidence="1" id="KW-0812">Transmembrane</keyword>
<evidence type="ECO:0000256" key="1">
    <source>
        <dbReference type="SAM" id="Phobius"/>
    </source>
</evidence>
<gene>
    <name evidence="2" type="ORF">OUO13_04325</name>
</gene>
<dbReference type="Pfam" id="PF16074">
    <property type="entry name" value="PilW"/>
    <property type="match status" value="1"/>
</dbReference>
<dbReference type="InterPro" id="IPR032092">
    <property type="entry name" value="PilW"/>
</dbReference>
<dbReference type="RefSeq" id="WP_283172620.1">
    <property type="nucleotide sequence ID" value="NZ_JAPNOA010000016.1"/>
</dbReference>
<evidence type="ECO:0000313" key="2">
    <source>
        <dbReference type="EMBL" id="MCY0964403.1"/>
    </source>
</evidence>
<protein>
    <submittedName>
        <fullName evidence="2">PilW family protein</fullName>
    </submittedName>
</protein>
<sequence>MIQRQRPLLSRGLQQQRGITLVELMIAGVLALVISYFAMSIMMTSSQTASRSNGQAQAQESGRFVLSWLHTEARRAGYNSNISADRVQPFASACAAGSAMPPAVGGNCSFNSDDAANSDRLALQRTYSTSSGNARDGQDCTGVDLSTNAALTNDETVLTDVYWVVRDNGNDGDAYDDVLRCVTYDDSGVIVAPAQTIASGVEGLQILYAEGSSSDNRAITRYVRASDISDMSNVSAVRISVLTRSWAENASGEEQRSYVLLDAAPYTFTDGVARQIMTTTVALANF</sequence>
<evidence type="ECO:0000313" key="3">
    <source>
        <dbReference type="Proteomes" id="UP001150830"/>
    </source>
</evidence>
<dbReference type="EMBL" id="JAPNOA010000016">
    <property type="protein sequence ID" value="MCY0964403.1"/>
    <property type="molecule type" value="Genomic_DNA"/>
</dbReference>
<keyword evidence="1" id="KW-1133">Transmembrane helix</keyword>
<keyword evidence="3" id="KW-1185">Reference proteome</keyword>
<dbReference type="GO" id="GO:0043683">
    <property type="term" value="P:type IV pilus assembly"/>
    <property type="evidence" value="ECO:0007669"/>
    <property type="project" value="InterPro"/>
</dbReference>
<dbReference type="AlphaFoldDB" id="A0A9X3ISQ4"/>
<proteinExistence type="predicted"/>
<name>A0A9X3ISQ4_9GAMM</name>
<feature type="transmembrane region" description="Helical" evidence="1">
    <location>
        <begin position="21"/>
        <end position="43"/>
    </location>
</feature>
<reference evidence="2" key="1">
    <citation type="submission" date="2022-11" db="EMBL/GenBank/DDBJ databases">
        <title>Parathalassolutuus dongxingensis gen. nov., sp. nov., a novel member of family Oceanospirillaceae isolated from a coastal shrimp pond in Guangxi, China.</title>
        <authorList>
            <person name="Chen H."/>
        </authorList>
    </citation>
    <scope>NUCLEOTIDE SEQUENCE</scope>
    <source>
        <strain evidence="2">G-43</strain>
    </source>
</reference>
<comment type="caution">
    <text evidence="2">The sequence shown here is derived from an EMBL/GenBank/DDBJ whole genome shotgun (WGS) entry which is preliminary data.</text>
</comment>
<accession>A0A9X3ISQ4</accession>
<dbReference type="Proteomes" id="UP001150830">
    <property type="component" value="Unassembled WGS sequence"/>
</dbReference>